<sequence>MTATRVVLWRHGETEWNADGRYQGQADVALNERGVAQARAAAPYLAALGPARIVSSDLGRAGATADELGALTGLPVEPNRRLQEINVGDWVGLTNEQVFAAHPDFREALYAGRDARRSASGETGSEAGARVAEALLDLALDTPDGQTVVAVGHGFSLRVASVFLLGLDYAHNLTLGGLWNASWSILQPAGESWRLLSWNNVAPGR</sequence>
<feature type="binding site" evidence="2">
    <location>
        <position position="60"/>
    </location>
    <ligand>
        <name>substrate</name>
    </ligand>
</feature>
<dbReference type="OrthoDB" id="4697614at2"/>
<dbReference type="SUPFAM" id="SSF53254">
    <property type="entry name" value="Phosphoglycerate mutase-like"/>
    <property type="match status" value="1"/>
</dbReference>
<dbReference type="CDD" id="cd07067">
    <property type="entry name" value="HP_PGM_like"/>
    <property type="match status" value="1"/>
</dbReference>
<feature type="active site" description="Tele-phosphohistidine intermediate" evidence="1">
    <location>
        <position position="11"/>
    </location>
</feature>
<reference evidence="3 4" key="1">
    <citation type="submission" date="2018-02" db="EMBL/GenBank/DDBJ databases">
        <authorList>
            <person name="Cohen D.B."/>
            <person name="Kent A.D."/>
        </authorList>
    </citation>
    <scope>NUCLEOTIDE SEQUENCE [LARGE SCALE GENOMIC DNA]</scope>
    <source>
        <strain evidence="3">1</strain>
    </source>
</reference>
<feature type="binding site" evidence="2">
    <location>
        <begin position="10"/>
        <end position="17"/>
    </location>
    <ligand>
        <name>substrate</name>
    </ligand>
</feature>
<dbReference type="SMART" id="SM00855">
    <property type="entry name" value="PGAM"/>
    <property type="match status" value="1"/>
</dbReference>
<dbReference type="InterPro" id="IPR029033">
    <property type="entry name" value="His_PPase_superfam"/>
</dbReference>
<dbReference type="AlphaFoldDB" id="A0A2N9JC28"/>
<dbReference type="GO" id="GO:0016791">
    <property type="term" value="F:phosphatase activity"/>
    <property type="evidence" value="ECO:0007669"/>
    <property type="project" value="TreeGrafter"/>
</dbReference>
<keyword evidence="4" id="KW-1185">Reference proteome</keyword>
<gene>
    <name evidence="3" type="ORF">MPLG2_0641</name>
</gene>
<dbReference type="PANTHER" id="PTHR48100:SF62">
    <property type="entry name" value="GLUCOSYL-3-PHOSPHOGLYCERATE PHOSPHATASE"/>
    <property type="match status" value="1"/>
</dbReference>
<dbReference type="GO" id="GO:0005737">
    <property type="term" value="C:cytoplasm"/>
    <property type="evidence" value="ECO:0007669"/>
    <property type="project" value="TreeGrafter"/>
</dbReference>
<dbReference type="InterPro" id="IPR050275">
    <property type="entry name" value="PGM_Phosphatase"/>
</dbReference>
<dbReference type="Proteomes" id="UP000238164">
    <property type="component" value="Chromosome 1"/>
</dbReference>
<evidence type="ECO:0000313" key="4">
    <source>
        <dbReference type="Proteomes" id="UP000238164"/>
    </source>
</evidence>
<dbReference type="InterPro" id="IPR013078">
    <property type="entry name" value="His_Pase_superF_clade-1"/>
</dbReference>
<dbReference type="Pfam" id="PF00300">
    <property type="entry name" value="His_Phos_1"/>
    <property type="match status" value="1"/>
</dbReference>
<name>A0A2N9JC28_9ACTN</name>
<protein>
    <submittedName>
        <fullName evidence="3">Putative phosphoglycerate mutase</fullName>
    </submittedName>
</protein>
<dbReference type="PANTHER" id="PTHR48100">
    <property type="entry name" value="BROAD-SPECIFICITY PHOSPHATASE YOR283W-RELATED"/>
    <property type="match status" value="1"/>
</dbReference>
<dbReference type="EMBL" id="LT985188">
    <property type="protein sequence ID" value="SPD85677.1"/>
    <property type="molecule type" value="Genomic_DNA"/>
</dbReference>
<evidence type="ECO:0000256" key="1">
    <source>
        <dbReference type="PIRSR" id="PIRSR613078-1"/>
    </source>
</evidence>
<evidence type="ECO:0000313" key="3">
    <source>
        <dbReference type="EMBL" id="SPD85677.1"/>
    </source>
</evidence>
<dbReference type="Gene3D" id="3.40.50.1240">
    <property type="entry name" value="Phosphoglycerate mutase-like"/>
    <property type="match status" value="1"/>
</dbReference>
<feature type="active site" description="Proton donor/acceptor" evidence="1">
    <location>
        <position position="84"/>
    </location>
</feature>
<dbReference type="KEGG" id="mgg:MPLG2_0641"/>
<evidence type="ECO:0000256" key="2">
    <source>
        <dbReference type="PIRSR" id="PIRSR613078-2"/>
    </source>
</evidence>
<organism evidence="3 4">
    <name type="scientific">Micropruina glycogenica</name>
    <dbReference type="NCBI Taxonomy" id="75385"/>
    <lineage>
        <taxon>Bacteria</taxon>
        <taxon>Bacillati</taxon>
        <taxon>Actinomycetota</taxon>
        <taxon>Actinomycetes</taxon>
        <taxon>Propionibacteriales</taxon>
        <taxon>Nocardioidaceae</taxon>
        <taxon>Micropruina</taxon>
    </lineage>
</organism>
<dbReference type="RefSeq" id="WP_158680820.1">
    <property type="nucleotide sequence ID" value="NZ_BAAAGO010000042.1"/>
</dbReference>
<proteinExistence type="predicted"/>
<dbReference type="PROSITE" id="PS00175">
    <property type="entry name" value="PG_MUTASE"/>
    <property type="match status" value="1"/>
</dbReference>
<accession>A0A2N9JC28</accession>
<dbReference type="InterPro" id="IPR001345">
    <property type="entry name" value="PG/BPGM_mutase_AS"/>
</dbReference>